<organism evidence="4">
    <name type="scientific">Pyramimonas obovata</name>
    <dbReference type="NCBI Taxonomy" id="1411642"/>
    <lineage>
        <taxon>Eukaryota</taxon>
        <taxon>Viridiplantae</taxon>
        <taxon>Chlorophyta</taxon>
        <taxon>Pyramimonadophyceae</taxon>
        <taxon>Pyramimonadales</taxon>
        <taxon>Pyramimonadaceae</taxon>
        <taxon>Pyramimonas</taxon>
        <taxon>Pyramimonas incertae sedis</taxon>
    </lineage>
</organism>
<name>A0A7S0RHI6_9CHLO</name>
<feature type="transmembrane region" description="Helical" evidence="1">
    <location>
        <begin position="202"/>
        <end position="224"/>
    </location>
</feature>
<evidence type="ECO:0000259" key="3">
    <source>
        <dbReference type="SMART" id="SM00694"/>
    </source>
</evidence>
<reference evidence="4" key="1">
    <citation type="submission" date="2021-01" db="EMBL/GenBank/DDBJ databases">
        <authorList>
            <person name="Corre E."/>
            <person name="Pelletier E."/>
            <person name="Niang G."/>
            <person name="Scheremetjew M."/>
            <person name="Finn R."/>
            <person name="Kale V."/>
            <person name="Holt S."/>
            <person name="Cochrane G."/>
            <person name="Meng A."/>
            <person name="Brown T."/>
            <person name="Cohen L."/>
        </authorList>
    </citation>
    <scope>NUCLEOTIDE SEQUENCE</scope>
    <source>
        <strain evidence="4">CCMP722</strain>
    </source>
</reference>
<proteinExistence type="predicted"/>
<dbReference type="AlphaFoldDB" id="A0A7S0RHI6"/>
<dbReference type="InterPro" id="IPR006614">
    <property type="entry name" value="Peroxin/Ferlin"/>
</dbReference>
<dbReference type="GO" id="GO:0005737">
    <property type="term" value="C:cytoplasm"/>
    <property type="evidence" value="ECO:0007669"/>
    <property type="project" value="UniProtKB-ARBA"/>
</dbReference>
<keyword evidence="1" id="KW-0812">Transmembrane</keyword>
<accession>A0A7S0RHI6</accession>
<feature type="domain" description="Peroxin/Ferlin" evidence="3">
    <location>
        <begin position="91"/>
        <end position="130"/>
    </location>
</feature>
<dbReference type="GO" id="GO:0098588">
    <property type="term" value="C:bounding membrane of organelle"/>
    <property type="evidence" value="ECO:0007669"/>
    <property type="project" value="UniProtKB-ARBA"/>
</dbReference>
<evidence type="ECO:0000259" key="2">
    <source>
        <dbReference type="SMART" id="SM00693"/>
    </source>
</evidence>
<dbReference type="SMART" id="SM00694">
    <property type="entry name" value="DysFC"/>
    <property type="match status" value="1"/>
</dbReference>
<keyword evidence="1" id="KW-1133">Transmembrane helix</keyword>
<dbReference type="Pfam" id="PF06398">
    <property type="entry name" value="Pex24p"/>
    <property type="match status" value="1"/>
</dbReference>
<feature type="domain" description="Peroxin/Ferlin" evidence="2">
    <location>
        <begin position="13"/>
        <end position="76"/>
    </location>
</feature>
<evidence type="ECO:0000313" key="4">
    <source>
        <dbReference type="EMBL" id="CAD8677914.1"/>
    </source>
</evidence>
<sequence>MSSRQLPPPRTKALIVEEDVYENQRYLPFVGWTRDYMLPTDRKQWSTADGRVSSDTFPALKALPNGWQWEGDWAPDISGSTRVPKRCDKDGWTYAVDFDWFTKIPQPGDGECTGLCYVRRRRWVRRRKTVDNLTPPHDYGLPEAPAAVPPSRAKAKQSASTKTAGNYLVSAVRRLARLGVWLSVEQVGVTVTHNHRLVVQNLHLVLCVFWLFCGFLLGELMASLNEQLLIDALMKQHHALGLQE</sequence>
<dbReference type="SMART" id="SM00693">
    <property type="entry name" value="DysFN"/>
    <property type="match status" value="1"/>
</dbReference>
<gene>
    <name evidence="4" type="ORF">POBO1169_LOCUS13827</name>
</gene>
<evidence type="ECO:0000256" key="1">
    <source>
        <dbReference type="SAM" id="Phobius"/>
    </source>
</evidence>
<keyword evidence="1" id="KW-0472">Membrane</keyword>
<protein>
    <recommendedName>
        <fullName evidence="2 3">Peroxin/Ferlin domain-containing protein</fullName>
    </recommendedName>
</protein>
<dbReference type="InterPro" id="IPR010482">
    <property type="entry name" value="TECPR1-like_DysF"/>
</dbReference>
<dbReference type="EMBL" id="HBFA01027250">
    <property type="protein sequence ID" value="CAD8677914.1"/>
    <property type="molecule type" value="Transcribed_RNA"/>
</dbReference>